<dbReference type="OrthoDB" id="4160875at2759"/>
<dbReference type="AlphaFoldDB" id="A0A0D2EY97"/>
<sequence length="216" mass="24746">MSSSNDSSLTSNSGPPWERSRKSFFDLPPRIRINVDRALARGQTVVTRRDDREATKRSICRDRGIGLNLVFVSKACLAEAKPTLLSEATFDVDFNGMAPLKPEIPIEMPDFSPADPALLRAIEISFCRHTNYLQPYWHGRKMRIQFVLKCILEFDDGQTAGWKPEKVVSTTPWPSIGRRHIRAGIDRHEIMVEHNTRAEGVWDWNDDSKPGRERWD</sequence>
<dbReference type="GeneID" id="27697844"/>
<dbReference type="EMBL" id="KN846985">
    <property type="protein sequence ID" value="KIW94936.1"/>
    <property type="molecule type" value="Genomic_DNA"/>
</dbReference>
<keyword evidence="3" id="KW-1185">Reference proteome</keyword>
<feature type="compositionally biased region" description="Low complexity" evidence="1">
    <location>
        <begin position="1"/>
        <end position="13"/>
    </location>
</feature>
<organism evidence="2 3">
    <name type="scientific">Cladophialophora bantiana (strain ATCC 10958 / CBS 173.52 / CDC B-1940 / NIH 8579)</name>
    <name type="common">Xylohypha bantiana</name>
    <dbReference type="NCBI Taxonomy" id="1442370"/>
    <lineage>
        <taxon>Eukaryota</taxon>
        <taxon>Fungi</taxon>
        <taxon>Dikarya</taxon>
        <taxon>Ascomycota</taxon>
        <taxon>Pezizomycotina</taxon>
        <taxon>Eurotiomycetes</taxon>
        <taxon>Chaetothyriomycetidae</taxon>
        <taxon>Chaetothyriales</taxon>
        <taxon>Herpotrichiellaceae</taxon>
        <taxon>Cladophialophora</taxon>
    </lineage>
</organism>
<protein>
    <submittedName>
        <fullName evidence="2">Uncharacterized protein</fullName>
    </submittedName>
</protein>
<accession>A0A0D2EY97</accession>
<name>A0A0D2EY97_CLAB1</name>
<feature type="region of interest" description="Disordered" evidence="1">
    <location>
        <begin position="1"/>
        <end position="21"/>
    </location>
</feature>
<gene>
    <name evidence="2" type="ORF">Z519_04916</name>
</gene>
<dbReference type="VEuPathDB" id="FungiDB:Z519_04916"/>
<reference evidence="2" key="1">
    <citation type="submission" date="2015-01" db="EMBL/GenBank/DDBJ databases">
        <title>The Genome Sequence of Cladophialophora bantiana CBS 173.52.</title>
        <authorList>
            <consortium name="The Broad Institute Genomics Platform"/>
            <person name="Cuomo C."/>
            <person name="de Hoog S."/>
            <person name="Gorbushina A."/>
            <person name="Stielow B."/>
            <person name="Teixiera M."/>
            <person name="Abouelleil A."/>
            <person name="Chapman S.B."/>
            <person name="Priest M."/>
            <person name="Young S.K."/>
            <person name="Wortman J."/>
            <person name="Nusbaum C."/>
            <person name="Birren B."/>
        </authorList>
    </citation>
    <scope>NUCLEOTIDE SEQUENCE [LARGE SCALE GENOMIC DNA]</scope>
    <source>
        <strain evidence="2">CBS 173.52</strain>
    </source>
</reference>
<dbReference type="RefSeq" id="XP_016621605.1">
    <property type="nucleotide sequence ID" value="XM_016762658.1"/>
</dbReference>
<evidence type="ECO:0000313" key="3">
    <source>
        <dbReference type="Proteomes" id="UP000053789"/>
    </source>
</evidence>
<proteinExistence type="predicted"/>
<dbReference type="HOGENOM" id="CLU_1277502_0_0_1"/>
<evidence type="ECO:0000313" key="2">
    <source>
        <dbReference type="EMBL" id="KIW94936.1"/>
    </source>
</evidence>
<dbReference type="Proteomes" id="UP000053789">
    <property type="component" value="Unassembled WGS sequence"/>
</dbReference>
<evidence type="ECO:0000256" key="1">
    <source>
        <dbReference type="SAM" id="MobiDB-lite"/>
    </source>
</evidence>